<accession>A0AAV5EKN5</accession>
<comment type="caution">
    <text evidence="2">The sequence shown here is derived from an EMBL/GenBank/DDBJ whole genome shotgun (WGS) entry which is preliminary data.</text>
</comment>
<name>A0AAV5EKN5_ELECO</name>
<protein>
    <submittedName>
        <fullName evidence="2">Uncharacterized protein</fullName>
    </submittedName>
</protein>
<feature type="compositionally biased region" description="Low complexity" evidence="1">
    <location>
        <begin position="92"/>
        <end position="105"/>
    </location>
</feature>
<gene>
    <name evidence="2" type="primary">gb10693</name>
    <name evidence="2" type="ORF">PR202_gb10693</name>
</gene>
<sequence>MRHPVLLNLGDGHQIRIADVVGKRLVSLIDAPRQATELQVEASPGSSSRRPVHSVKEKEKPSIRHRIGSGRARQPRLPARQAAGKATSHLHNPGNGDENSDNNNSTLSSHLISGICEHGLDQCSVDGGSSE</sequence>
<evidence type="ECO:0000256" key="1">
    <source>
        <dbReference type="SAM" id="MobiDB-lite"/>
    </source>
</evidence>
<reference evidence="2" key="1">
    <citation type="journal article" date="2018" name="DNA Res.">
        <title>Multiple hybrid de novo genome assembly of finger millet, an orphan allotetraploid crop.</title>
        <authorList>
            <person name="Hatakeyama M."/>
            <person name="Aluri S."/>
            <person name="Balachadran M.T."/>
            <person name="Sivarajan S.R."/>
            <person name="Patrignani A."/>
            <person name="Gruter S."/>
            <person name="Poveda L."/>
            <person name="Shimizu-Inatsugi R."/>
            <person name="Baeten J."/>
            <person name="Francoijs K.J."/>
            <person name="Nataraja K.N."/>
            <person name="Reddy Y.A.N."/>
            <person name="Phadnis S."/>
            <person name="Ravikumar R.L."/>
            <person name="Schlapbach R."/>
            <person name="Sreeman S.M."/>
            <person name="Shimizu K.K."/>
        </authorList>
    </citation>
    <scope>NUCLEOTIDE SEQUENCE</scope>
</reference>
<dbReference type="EMBL" id="BQKI01000076">
    <property type="protein sequence ID" value="GJN23076.1"/>
    <property type="molecule type" value="Genomic_DNA"/>
</dbReference>
<reference evidence="2" key="2">
    <citation type="submission" date="2021-12" db="EMBL/GenBank/DDBJ databases">
        <title>Resequencing data analysis of finger millet.</title>
        <authorList>
            <person name="Hatakeyama M."/>
            <person name="Aluri S."/>
            <person name="Balachadran M.T."/>
            <person name="Sivarajan S.R."/>
            <person name="Poveda L."/>
            <person name="Shimizu-Inatsugi R."/>
            <person name="Schlapbach R."/>
            <person name="Sreeman S.M."/>
            <person name="Shimizu K.K."/>
        </authorList>
    </citation>
    <scope>NUCLEOTIDE SEQUENCE</scope>
</reference>
<keyword evidence="3" id="KW-1185">Reference proteome</keyword>
<proteinExistence type="predicted"/>
<dbReference type="AlphaFoldDB" id="A0AAV5EKN5"/>
<feature type="region of interest" description="Disordered" evidence="1">
    <location>
        <begin position="35"/>
        <end position="109"/>
    </location>
</feature>
<feature type="compositionally biased region" description="Low complexity" evidence="1">
    <location>
        <begin position="71"/>
        <end position="83"/>
    </location>
</feature>
<evidence type="ECO:0000313" key="2">
    <source>
        <dbReference type="EMBL" id="GJN23076.1"/>
    </source>
</evidence>
<organism evidence="2 3">
    <name type="scientific">Eleusine coracana subsp. coracana</name>
    <dbReference type="NCBI Taxonomy" id="191504"/>
    <lineage>
        <taxon>Eukaryota</taxon>
        <taxon>Viridiplantae</taxon>
        <taxon>Streptophyta</taxon>
        <taxon>Embryophyta</taxon>
        <taxon>Tracheophyta</taxon>
        <taxon>Spermatophyta</taxon>
        <taxon>Magnoliopsida</taxon>
        <taxon>Liliopsida</taxon>
        <taxon>Poales</taxon>
        <taxon>Poaceae</taxon>
        <taxon>PACMAD clade</taxon>
        <taxon>Chloridoideae</taxon>
        <taxon>Cynodonteae</taxon>
        <taxon>Eleusininae</taxon>
        <taxon>Eleusine</taxon>
    </lineage>
</organism>
<evidence type="ECO:0000313" key="3">
    <source>
        <dbReference type="Proteomes" id="UP001054889"/>
    </source>
</evidence>
<dbReference type="Proteomes" id="UP001054889">
    <property type="component" value="Unassembled WGS sequence"/>
</dbReference>